<name>A0AA90T000_9BACI</name>
<gene>
    <name evidence="2" type="ORF">Q8G35_27885</name>
</gene>
<feature type="domain" description="N-acetyltransferase" evidence="1">
    <location>
        <begin position="131"/>
        <end position="257"/>
    </location>
</feature>
<dbReference type="RefSeq" id="WP_305163050.1">
    <property type="nucleotide sequence ID" value="NZ_JAUUTP010000064.1"/>
</dbReference>
<keyword evidence="2" id="KW-0012">Acyltransferase</keyword>
<organism evidence="2 3">
    <name type="scientific">Peribacillus simplex</name>
    <dbReference type="NCBI Taxonomy" id="1478"/>
    <lineage>
        <taxon>Bacteria</taxon>
        <taxon>Bacillati</taxon>
        <taxon>Bacillota</taxon>
        <taxon>Bacilli</taxon>
        <taxon>Bacillales</taxon>
        <taxon>Bacillaceae</taxon>
        <taxon>Peribacillus</taxon>
    </lineage>
</organism>
<accession>A0AA90T000</accession>
<evidence type="ECO:0000313" key="3">
    <source>
        <dbReference type="Proteomes" id="UP001178277"/>
    </source>
</evidence>
<dbReference type="EMBL" id="JAUUTP010000064">
    <property type="protein sequence ID" value="MDP1422070.1"/>
    <property type="molecule type" value="Genomic_DNA"/>
</dbReference>
<dbReference type="PROSITE" id="PS51186">
    <property type="entry name" value="GNAT"/>
    <property type="match status" value="1"/>
</dbReference>
<dbReference type="Proteomes" id="UP001178277">
    <property type="component" value="Unassembled WGS sequence"/>
</dbReference>
<dbReference type="EC" id="2.3.1.-" evidence="2"/>
<evidence type="ECO:0000313" key="2">
    <source>
        <dbReference type="EMBL" id="MDP1422070.1"/>
    </source>
</evidence>
<dbReference type="InterPro" id="IPR000182">
    <property type="entry name" value="GNAT_dom"/>
</dbReference>
<dbReference type="PANTHER" id="PTHR31143:SF2">
    <property type="entry name" value="FR47-LIKE DOMAIN-CONTAINING PROTEIN-RELATED"/>
    <property type="match status" value="1"/>
</dbReference>
<dbReference type="GO" id="GO:0016747">
    <property type="term" value="F:acyltransferase activity, transferring groups other than amino-acyl groups"/>
    <property type="evidence" value="ECO:0007669"/>
    <property type="project" value="InterPro"/>
</dbReference>
<dbReference type="InterPro" id="IPR016181">
    <property type="entry name" value="Acyl_CoA_acyltransferase"/>
</dbReference>
<protein>
    <submittedName>
        <fullName evidence="2">GNAT family N-acetyltransferase</fullName>
        <ecNumber evidence="2">2.3.1.-</ecNumber>
    </submittedName>
</protein>
<keyword evidence="2" id="KW-0808">Transferase</keyword>
<dbReference type="PANTHER" id="PTHR31143">
    <property type="match status" value="1"/>
</dbReference>
<sequence length="257" mass="30167">MNNEFKKAINLLENKDKETYPTFAYSVLNNYIPGRVYMDELKKTVLIGTDSGFFAVGGDEMNNGIDSVFLEIYRSRKNDKKRFTLFSPSKEWDQVINKLFEKELRQMHRYSFQFNKDTYSTIKKEKVPKDFIVKRIDEKIITESLEFNESYYNEYWGSVSNFLENGFGYCLLHNDTVVSECTSIFSSSQFAEIDIATQNKYRGMGLAQNVAEIFIEHCIERNLKPNWDCDVNNFASIKLAERLGFENPIEYSLFVRR</sequence>
<dbReference type="InterPro" id="IPR027365">
    <property type="entry name" value="GNAT_acetyltra_YdfB-like"/>
</dbReference>
<dbReference type="Pfam" id="PF12746">
    <property type="entry name" value="GNAT_acetyltran"/>
    <property type="match status" value="1"/>
</dbReference>
<proteinExistence type="predicted"/>
<comment type="caution">
    <text evidence="2">The sequence shown here is derived from an EMBL/GenBank/DDBJ whole genome shotgun (WGS) entry which is preliminary data.</text>
</comment>
<dbReference type="AlphaFoldDB" id="A0AA90T000"/>
<reference evidence="2" key="1">
    <citation type="submission" date="2023-07" db="EMBL/GenBank/DDBJ databases">
        <title>Murine gut Bacillus species.</title>
        <authorList>
            <person name="Gutman E."/>
            <person name="Hashuel R."/>
            <person name="Litvak Y."/>
        </authorList>
    </citation>
    <scope>NUCLEOTIDE SEQUENCE</scope>
    <source>
        <strain evidence="2">RU283</strain>
    </source>
</reference>
<dbReference type="SUPFAM" id="SSF55729">
    <property type="entry name" value="Acyl-CoA N-acyltransferases (Nat)"/>
    <property type="match status" value="1"/>
</dbReference>
<dbReference type="Gene3D" id="3.40.630.30">
    <property type="match status" value="1"/>
</dbReference>
<evidence type="ECO:0000259" key="1">
    <source>
        <dbReference type="PROSITE" id="PS51186"/>
    </source>
</evidence>